<protein>
    <submittedName>
        <fullName evidence="1">Uncharacterized protein</fullName>
    </submittedName>
</protein>
<accession>A0A0E3JPU1</accession>
<reference evidence="1 2" key="1">
    <citation type="journal article" date="2015" name="J. Biotechnol.">
        <title>Complete genome sequence of a malodorant-producing acetogen, Clostridium scatologenes ATCC 25775(T).</title>
        <authorList>
            <person name="Zhu Z."/>
            <person name="Guo T."/>
            <person name="Zheng H."/>
            <person name="Song T."/>
            <person name="Ouyang P."/>
            <person name="Xie J."/>
        </authorList>
    </citation>
    <scope>NUCLEOTIDE SEQUENCE [LARGE SCALE GENOMIC DNA]</scope>
    <source>
        <strain evidence="1 2">ATCC 25775</strain>
    </source>
</reference>
<dbReference type="RefSeq" id="WP_029163795.1">
    <property type="nucleotide sequence ID" value="NZ_CP009933.1"/>
</dbReference>
<name>A0A0E3JPU1_CLOSL</name>
<dbReference type="HOGENOM" id="CLU_2080709_0_0_9"/>
<evidence type="ECO:0000313" key="2">
    <source>
        <dbReference type="Proteomes" id="UP000033115"/>
    </source>
</evidence>
<proteinExistence type="predicted"/>
<dbReference type="Proteomes" id="UP000033115">
    <property type="component" value="Chromosome"/>
</dbReference>
<dbReference type="KEGG" id="csq:CSCA_3367"/>
<keyword evidence="2" id="KW-1185">Reference proteome</keyword>
<sequence>MAKDIDELCAAVYDKKIEECYYENNEFSQYDAVVGYYYMLYIEKRISLYDLIDRLSDDDDISAESSIHEQENFYIIFDKINKDNELISDPLFIKSMHDLFEPFRKIAEEQKQQLELY</sequence>
<organism evidence="1 2">
    <name type="scientific">Clostridium scatologenes</name>
    <dbReference type="NCBI Taxonomy" id="1548"/>
    <lineage>
        <taxon>Bacteria</taxon>
        <taxon>Bacillati</taxon>
        <taxon>Bacillota</taxon>
        <taxon>Clostridia</taxon>
        <taxon>Eubacteriales</taxon>
        <taxon>Clostridiaceae</taxon>
        <taxon>Clostridium</taxon>
    </lineage>
</organism>
<dbReference type="EMBL" id="CP009933">
    <property type="protein sequence ID" value="AKA70492.1"/>
    <property type="molecule type" value="Genomic_DNA"/>
</dbReference>
<evidence type="ECO:0000313" key="1">
    <source>
        <dbReference type="EMBL" id="AKA70492.1"/>
    </source>
</evidence>
<gene>
    <name evidence="1" type="ORF">CSCA_3367</name>
</gene>
<dbReference type="AlphaFoldDB" id="A0A0E3JPU1"/>